<evidence type="ECO:0000256" key="10">
    <source>
        <dbReference type="ARBA" id="ARBA00023170"/>
    </source>
</evidence>
<feature type="compositionally biased region" description="Polar residues" evidence="17">
    <location>
        <begin position="865"/>
        <end position="880"/>
    </location>
</feature>
<dbReference type="PIRSF" id="PIRSF037090">
    <property type="entry name" value="Iontro_Glu-like_rcpt_pln"/>
    <property type="match status" value="1"/>
</dbReference>
<comment type="function">
    <text evidence="14">Glutamate-gated receptor that probably acts as a non-selective cation channel. May be involved in light-signal transduction and calcium homeostasis via the regulation of calcium influx into cells.</text>
</comment>
<dbReference type="SUPFAM" id="SSF53850">
    <property type="entry name" value="Periplasmic binding protein-like II"/>
    <property type="match status" value="1"/>
</dbReference>
<dbReference type="GO" id="GO:0016020">
    <property type="term" value="C:membrane"/>
    <property type="evidence" value="ECO:0007669"/>
    <property type="project" value="UniProtKB-SubCell"/>
</dbReference>
<dbReference type="InterPro" id="IPR001828">
    <property type="entry name" value="ANF_lig-bd_rcpt"/>
</dbReference>
<dbReference type="InterPro" id="IPR017103">
    <property type="entry name" value="Iontropic_Glu_rcpt_pln"/>
</dbReference>
<dbReference type="Gene3D" id="3.40.50.2300">
    <property type="match status" value="2"/>
</dbReference>
<evidence type="ECO:0000256" key="18">
    <source>
        <dbReference type="SAM" id="Phobius"/>
    </source>
</evidence>
<dbReference type="Gene3D" id="1.10.287.70">
    <property type="match status" value="1"/>
</dbReference>
<evidence type="ECO:0000256" key="19">
    <source>
        <dbReference type="SAM" id="SignalP"/>
    </source>
</evidence>
<comment type="caution">
    <text evidence="21">The sequence shown here is derived from an EMBL/GenBank/DDBJ whole genome shotgun (WGS) entry which is preliminary data.</text>
</comment>
<sequence length="928" mass="103487">MKRATRRVVNIISLLLLVFLRTVYSDNLSRNTRETNRSEKINVGVIVDYERWVGKMGLSCIEMALPEFYASQGRDYNTRLVVHARDSKSDVIGAASAALDLIKNVQVQAIIGPVFSTQASFVVDLGEKARVPIISYSASSSFLNFRSSYFFQATQNQTFQVKVISSIVHAFGWKQVVPVYIDNAYGEGIIPFLIDALQDVGARISYRSVLSPSASDDQIGKELYKLMTMQTRVFVVHTDASLGSRIFMQAKEIGMMEKGYVWIVTNVMANSLSSFNAPVIESMQGVLGIKTYVPDTKALREFKARWKRKFQQENSKVYDFELNVYGPLAYDAATALAIAVEEVWNDGNFGFKNTSHVSGNYSTDLETFGVSQNGPNLRKSLSGVRFKGLAGNFSLAKGRLQSTTFEIINVRSSIGERGIGFWTPQSGLVKSLTEINVGTGNSSKPNLGQIIWPGESTSVPKGWETPTNRKKLKIGVPKKEGFEEFVEVKRDPVSNDTVVTGYCIDVFEAVMKALPYSVDYEFIPFMTPDGKSSGTYDELVYEVFLGKFDAVVGDTTIRANRTAGPPSYQIGTSFWFSFSTMVFAHREKVISNLARFVVITWMFVVLILTQSYTASLTSLLTVQKLQPTVTDVKQLLKNGDNVGYLDGSFVRGILEELGFNNSQLQIYKSPEQCDELFSKKKSNGGIAAAFDEFSYNKFLLAKYCSKYTMVEPTFKTAGFGFAFPRGSPLVADVSRAILTVTEEKTMKNIENKWFRNHTSCPDPNTQVSSNSLGLESFWGLFLIVGIASISCLIAYAVMFLYEQRQVLLPSNTDQVLPIWRRICVVLRIFDKKDLSSHTFRKSICESCDGRGIESVRDDHRDVVESSPNTNSHPRTSSCSNRTADDQLVFAFSIEQQETGFSTKYETSPGQTPSAHVELINHQQLNLTN</sequence>
<feature type="transmembrane region" description="Helical" evidence="18">
    <location>
        <begin position="777"/>
        <end position="801"/>
    </location>
</feature>
<dbReference type="Proteomes" id="UP001187192">
    <property type="component" value="Unassembled WGS sequence"/>
</dbReference>
<evidence type="ECO:0000313" key="21">
    <source>
        <dbReference type="EMBL" id="GMN40915.1"/>
    </source>
</evidence>
<keyword evidence="11" id="KW-0325">Glycoprotein</keyword>
<evidence type="ECO:0000256" key="11">
    <source>
        <dbReference type="ARBA" id="ARBA00023180"/>
    </source>
</evidence>
<feature type="disulfide bond" evidence="16">
    <location>
        <begin position="704"/>
        <end position="760"/>
    </location>
</feature>
<comment type="similarity">
    <text evidence="2 15">Belongs to the glutamate-gated ion channel (TC 1.A.10.1) family.</text>
</comment>
<evidence type="ECO:0000256" key="7">
    <source>
        <dbReference type="ARBA" id="ARBA00022989"/>
    </source>
</evidence>
<dbReference type="SUPFAM" id="SSF53822">
    <property type="entry name" value="Periplasmic binding protein-like I"/>
    <property type="match status" value="1"/>
</dbReference>
<feature type="chain" id="PRO_5041652740" description="Glutamate receptor" evidence="19">
    <location>
        <begin position="26"/>
        <end position="928"/>
    </location>
</feature>
<comment type="subunit">
    <text evidence="3">May form heteromers.</text>
</comment>
<evidence type="ECO:0000256" key="2">
    <source>
        <dbReference type="ARBA" id="ARBA00008685"/>
    </source>
</evidence>
<evidence type="ECO:0000256" key="16">
    <source>
        <dbReference type="PIRSR" id="PIRSR037090-50"/>
    </source>
</evidence>
<evidence type="ECO:0000256" key="1">
    <source>
        <dbReference type="ARBA" id="ARBA00004141"/>
    </source>
</evidence>
<evidence type="ECO:0000256" key="17">
    <source>
        <dbReference type="SAM" id="MobiDB-lite"/>
    </source>
</evidence>
<keyword evidence="10 15" id="KW-0675">Receptor</keyword>
<dbReference type="InterPro" id="IPR028082">
    <property type="entry name" value="Peripla_BP_I"/>
</dbReference>
<keyword evidence="4 15" id="KW-0813">Transport</keyword>
<dbReference type="CDD" id="cd13686">
    <property type="entry name" value="GluR_Plant"/>
    <property type="match status" value="1"/>
</dbReference>
<comment type="subcellular location">
    <subcellularLocation>
        <location evidence="1">Membrane</location>
        <topology evidence="1">Multi-pass membrane protein</topology>
    </subcellularLocation>
</comment>
<dbReference type="FunFam" id="3.40.50.2300:FF:000169">
    <property type="entry name" value="Glutamate receptor"/>
    <property type="match status" value="1"/>
</dbReference>
<keyword evidence="8 15" id="KW-0406">Ion transport</keyword>
<name>A0AA88D1V3_FICCA</name>
<dbReference type="PANTHER" id="PTHR34836:SF1">
    <property type="entry name" value="OS09G0428600 PROTEIN"/>
    <property type="match status" value="1"/>
</dbReference>
<dbReference type="Pfam" id="PF01094">
    <property type="entry name" value="ANF_receptor"/>
    <property type="match status" value="1"/>
</dbReference>
<dbReference type="Pfam" id="PF00060">
    <property type="entry name" value="Lig_chan"/>
    <property type="match status" value="1"/>
</dbReference>
<protein>
    <recommendedName>
        <fullName evidence="15">Glutamate receptor</fullName>
    </recommendedName>
</protein>
<dbReference type="CDD" id="cd19990">
    <property type="entry name" value="PBP1_GABAb_receptor_plant"/>
    <property type="match status" value="1"/>
</dbReference>
<keyword evidence="16" id="KW-1015">Disulfide bond</keyword>
<feature type="region of interest" description="Disordered" evidence="17">
    <location>
        <begin position="858"/>
        <end position="880"/>
    </location>
</feature>
<proteinExistence type="inferred from homology"/>
<evidence type="ECO:0000256" key="13">
    <source>
        <dbReference type="ARBA" id="ARBA00023303"/>
    </source>
</evidence>
<evidence type="ECO:0000256" key="9">
    <source>
        <dbReference type="ARBA" id="ARBA00023136"/>
    </source>
</evidence>
<dbReference type="InterPro" id="IPR044440">
    <property type="entry name" value="GABAb_receptor_plant_PBP1"/>
</dbReference>
<keyword evidence="7 18" id="KW-1133">Transmembrane helix</keyword>
<dbReference type="GO" id="GO:0015276">
    <property type="term" value="F:ligand-gated monoatomic ion channel activity"/>
    <property type="evidence" value="ECO:0007669"/>
    <property type="project" value="InterPro"/>
</dbReference>
<feature type="signal peptide" evidence="19">
    <location>
        <begin position="1"/>
        <end position="25"/>
    </location>
</feature>
<evidence type="ECO:0000256" key="6">
    <source>
        <dbReference type="ARBA" id="ARBA00022729"/>
    </source>
</evidence>
<keyword evidence="22" id="KW-1185">Reference proteome</keyword>
<evidence type="ECO:0000259" key="20">
    <source>
        <dbReference type="SMART" id="SM00079"/>
    </source>
</evidence>
<organism evidence="21 22">
    <name type="scientific">Ficus carica</name>
    <name type="common">Common fig</name>
    <dbReference type="NCBI Taxonomy" id="3494"/>
    <lineage>
        <taxon>Eukaryota</taxon>
        <taxon>Viridiplantae</taxon>
        <taxon>Streptophyta</taxon>
        <taxon>Embryophyta</taxon>
        <taxon>Tracheophyta</taxon>
        <taxon>Spermatophyta</taxon>
        <taxon>Magnoliopsida</taxon>
        <taxon>eudicotyledons</taxon>
        <taxon>Gunneridae</taxon>
        <taxon>Pentapetalae</taxon>
        <taxon>rosids</taxon>
        <taxon>fabids</taxon>
        <taxon>Rosales</taxon>
        <taxon>Moraceae</taxon>
        <taxon>Ficeae</taxon>
        <taxon>Ficus</taxon>
    </lineage>
</organism>
<dbReference type="PANTHER" id="PTHR34836">
    <property type="entry name" value="OS06G0188250 PROTEIN"/>
    <property type="match status" value="1"/>
</dbReference>
<comment type="function">
    <text evidence="15">Glutamate-gated receptor that probably acts as non-selective cation channel.</text>
</comment>
<dbReference type="AlphaFoldDB" id="A0AA88D1V3"/>
<dbReference type="InterPro" id="IPR015683">
    <property type="entry name" value="Ionotropic_Glu_rcpt"/>
</dbReference>
<keyword evidence="5 18" id="KW-0812">Transmembrane</keyword>
<accession>A0AA88D1V3</accession>
<dbReference type="FunFam" id="3.40.50.2300:FF:000310">
    <property type="entry name" value="Glutamate receptor"/>
    <property type="match status" value="1"/>
</dbReference>
<feature type="transmembrane region" description="Helical" evidence="18">
    <location>
        <begin position="596"/>
        <end position="614"/>
    </location>
</feature>
<evidence type="ECO:0000256" key="3">
    <source>
        <dbReference type="ARBA" id="ARBA00011095"/>
    </source>
</evidence>
<evidence type="ECO:0000256" key="8">
    <source>
        <dbReference type="ARBA" id="ARBA00023065"/>
    </source>
</evidence>
<evidence type="ECO:0000256" key="12">
    <source>
        <dbReference type="ARBA" id="ARBA00023286"/>
    </source>
</evidence>
<dbReference type="InterPro" id="IPR001320">
    <property type="entry name" value="Iontro_rcpt_C"/>
</dbReference>
<dbReference type="EMBL" id="BTGU01000012">
    <property type="protein sequence ID" value="GMN40915.1"/>
    <property type="molecule type" value="Genomic_DNA"/>
</dbReference>
<evidence type="ECO:0000256" key="4">
    <source>
        <dbReference type="ARBA" id="ARBA00022448"/>
    </source>
</evidence>
<dbReference type="SMART" id="SM00079">
    <property type="entry name" value="PBPe"/>
    <property type="match status" value="1"/>
</dbReference>
<dbReference type="FunFam" id="3.40.190.10:FF:000195">
    <property type="entry name" value="Glutamate receptor 2.7"/>
    <property type="match status" value="1"/>
</dbReference>
<evidence type="ECO:0000313" key="22">
    <source>
        <dbReference type="Proteomes" id="UP001187192"/>
    </source>
</evidence>
<keyword evidence="9 15" id="KW-0472">Membrane</keyword>
<keyword evidence="6 19" id="KW-0732">Signal</keyword>
<evidence type="ECO:0000256" key="14">
    <source>
        <dbReference type="ARBA" id="ARBA00049638"/>
    </source>
</evidence>
<keyword evidence="12 15" id="KW-1071">Ligand-gated ion channel</keyword>
<dbReference type="Gene3D" id="3.40.190.10">
    <property type="entry name" value="Periplasmic binding protein-like II"/>
    <property type="match status" value="1"/>
</dbReference>
<reference evidence="21" key="1">
    <citation type="submission" date="2023-07" db="EMBL/GenBank/DDBJ databases">
        <title>draft genome sequence of fig (Ficus carica).</title>
        <authorList>
            <person name="Takahashi T."/>
            <person name="Nishimura K."/>
        </authorList>
    </citation>
    <scope>NUCLEOTIDE SEQUENCE</scope>
</reference>
<gene>
    <name evidence="21" type="ORF">TIFTF001_010140</name>
</gene>
<feature type="domain" description="Ionotropic glutamate receptor C-terminal" evidence="20">
    <location>
        <begin position="471"/>
        <end position="756"/>
    </location>
</feature>
<evidence type="ECO:0000256" key="15">
    <source>
        <dbReference type="PIRNR" id="PIRNR037090"/>
    </source>
</evidence>
<evidence type="ECO:0000256" key="5">
    <source>
        <dbReference type="ARBA" id="ARBA00022692"/>
    </source>
</evidence>
<keyword evidence="13 15" id="KW-0407">Ion channel</keyword>